<proteinExistence type="predicted"/>
<reference evidence="1" key="1">
    <citation type="submission" date="2019-08" db="EMBL/GenBank/DDBJ databases">
        <authorList>
            <person name="Kucharzyk K."/>
            <person name="Murdoch R.W."/>
            <person name="Higgins S."/>
            <person name="Loffler F."/>
        </authorList>
    </citation>
    <scope>NUCLEOTIDE SEQUENCE</scope>
</reference>
<accession>A0A645ETD3</accession>
<organism evidence="1">
    <name type="scientific">bioreactor metagenome</name>
    <dbReference type="NCBI Taxonomy" id="1076179"/>
    <lineage>
        <taxon>unclassified sequences</taxon>
        <taxon>metagenomes</taxon>
        <taxon>ecological metagenomes</taxon>
    </lineage>
</organism>
<dbReference type="EMBL" id="VSSQ01049705">
    <property type="protein sequence ID" value="MPN03783.1"/>
    <property type="molecule type" value="Genomic_DNA"/>
</dbReference>
<sequence length="59" mass="6720">MATQSTSMVNNFELEDLVIIERKGRASVYSRPDKEAVKAYLEEFTTGEIWEKNIIGGRP</sequence>
<evidence type="ECO:0000313" key="1">
    <source>
        <dbReference type="EMBL" id="MPN03783.1"/>
    </source>
</evidence>
<gene>
    <name evidence="1" type="ORF">SDC9_151017</name>
</gene>
<name>A0A645ETD3_9ZZZZ</name>
<dbReference type="AlphaFoldDB" id="A0A645ETD3"/>
<comment type="caution">
    <text evidence="1">The sequence shown here is derived from an EMBL/GenBank/DDBJ whole genome shotgun (WGS) entry which is preliminary data.</text>
</comment>
<protein>
    <submittedName>
        <fullName evidence="1">Uncharacterized protein</fullName>
    </submittedName>
</protein>